<feature type="non-terminal residue" evidence="2">
    <location>
        <position position="1"/>
    </location>
</feature>
<protein>
    <submittedName>
        <fullName evidence="2">Uncharacterized protein</fullName>
    </submittedName>
</protein>
<sequence length="80" mass="9236">RFPLFLALLVCAVHVEASNGKVLEEGYPPREMTIDEKNQLIEYSREWQFQLERYILRQGPKPTAPVMPCFCHNCNGVIIS</sequence>
<name>A0AAV5TZ28_9BILA</name>
<keyword evidence="3" id="KW-1185">Reference proteome</keyword>
<dbReference type="Proteomes" id="UP001432027">
    <property type="component" value="Unassembled WGS sequence"/>
</dbReference>
<dbReference type="AlphaFoldDB" id="A0AAV5TZ28"/>
<accession>A0AAV5TZ28</accession>
<dbReference type="EMBL" id="BTSX01000005">
    <property type="protein sequence ID" value="GMS99749.1"/>
    <property type="molecule type" value="Genomic_DNA"/>
</dbReference>
<gene>
    <name evidence="2" type="ORF">PENTCL1PPCAC_21924</name>
</gene>
<keyword evidence="1" id="KW-0732">Signal</keyword>
<feature type="non-terminal residue" evidence="2">
    <location>
        <position position="80"/>
    </location>
</feature>
<evidence type="ECO:0000313" key="2">
    <source>
        <dbReference type="EMBL" id="GMS99749.1"/>
    </source>
</evidence>
<comment type="caution">
    <text evidence="2">The sequence shown here is derived from an EMBL/GenBank/DDBJ whole genome shotgun (WGS) entry which is preliminary data.</text>
</comment>
<organism evidence="2 3">
    <name type="scientific">Pristionchus entomophagus</name>
    <dbReference type="NCBI Taxonomy" id="358040"/>
    <lineage>
        <taxon>Eukaryota</taxon>
        <taxon>Metazoa</taxon>
        <taxon>Ecdysozoa</taxon>
        <taxon>Nematoda</taxon>
        <taxon>Chromadorea</taxon>
        <taxon>Rhabditida</taxon>
        <taxon>Rhabditina</taxon>
        <taxon>Diplogasteromorpha</taxon>
        <taxon>Diplogasteroidea</taxon>
        <taxon>Neodiplogasteridae</taxon>
        <taxon>Pristionchus</taxon>
    </lineage>
</organism>
<feature type="signal peptide" evidence="1">
    <location>
        <begin position="1"/>
        <end position="17"/>
    </location>
</feature>
<evidence type="ECO:0000256" key="1">
    <source>
        <dbReference type="SAM" id="SignalP"/>
    </source>
</evidence>
<evidence type="ECO:0000313" key="3">
    <source>
        <dbReference type="Proteomes" id="UP001432027"/>
    </source>
</evidence>
<reference evidence="2" key="1">
    <citation type="submission" date="2023-10" db="EMBL/GenBank/DDBJ databases">
        <title>Genome assembly of Pristionchus species.</title>
        <authorList>
            <person name="Yoshida K."/>
            <person name="Sommer R.J."/>
        </authorList>
    </citation>
    <scope>NUCLEOTIDE SEQUENCE</scope>
    <source>
        <strain evidence="2">RS0144</strain>
    </source>
</reference>
<feature type="chain" id="PRO_5043551615" evidence="1">
    <location>
        <begin position="18"/>
        <end position="80"/>
    </location>
</feature>
<proteinExistence type="predicted"/>